<dbReference type="RefSeq" id="WP_183499498.1">
    <property type="nucleotide sequence ID" value="NZ_BAABCO010000001.1"/>
</dbReference>
<evidence type="ECO:0000259" key="9">
    <source>
        <dbReference type="PROSITE" id="PS52029"/>
    </source>
</evidence>
<keyword evidence="8" id="KW-0472">Membrane</keyword>
<dbReference type="Gene3D" id="2.40.440.10">
    <property type="entry name" value="L,D-transpeptidase catalytic domain-like"/>
    <property type="match status" value="1"/>
</dbReference>
<dbReference type="GO" id="GO:0018104">
    <property type="term" value="P:peptidoglycan-protein cross-linking"/>
    <property type="evidence" value="ECO:0007669"/>
    <property type="project" value="TreeGrafter"/>
</dbReference>
<feature type="domain" description="L,D-TPase catalytic" evidence="9">
    <location>
        <begin position="358"/>
        <end position="478"/>
    </location>
</feature>
<dbReference type="InterPro" id="IPR038063">
    <property type="entry name" value="Transpep_catalytic_dom"/>
</dbReference>
<feature type="compositionally biased region" description="Low complexity" evidence="7">
    <location>
        <begin position="12"/>
        <end position="23"/>
    </location>
</feature>
<dbReference type="CDD" id="cd16913">
    <property type="entry name" value="YkuD_like"/>
    <property type="match status" value="1"/>
</dbReference>
<keyword evidence="3 6" id="KW-0133">Cell shape</keyword>
<evidence type="ECO:0000256" key="8">
    <source>
        <dbReference type="SAM" id="Phobius"/>
    </source>
</evidence>
<sequence length="479" mass="49839">MTDLATRDQADESAGSSSTAAETPAVAWAPVESAAKKRRLGLWIGIPAGLAVVGLVAGSLVLIAPGTAVAGAPVGFQTAGSATDSIQNRLAETTITFGEGGPTLTGAELGASVDASALAAQAYDERPMWNVSQWFGDPVTADVSIDAEVATAALRAASPGLFTDPVAATIAFDGKAYVATPAEAGVGVDILAIQSALNDAFAAGETSLTLTPTASVIESTTTTANAEGTASALNAMLAKVGFYVGDERVVPIAAATAVEWLTVEADDSGQFTIAADAAKIQPFVDALGDKVDQEPVNGSVIVNSAGKVLATPVAGQDGRVLGDTDGVANAFADQLASGDPAYQLPVEVTPHSMAESVRLLEVDLSEQRLYVKENGAVTDSWAISSGLDISPTIQGRYAINWHVRSQTMTASDPDNPYWNYEVENVEWVMYFNGDQAFHGIYWHNNFGNQMSHGCVGMPNYRAQQIYNWAPDGVEVWIHA</sequence>
<keyword evidence="11" id="KW-1185">Reference proteome</keyword>
<dbReference type="PROSITE" id="PS52029">
    <property type="entry name" value="LD_TPASE"/>
    <property type="match status" value="1"/>
</dbReference>
<organism evidence="10 11">
    <name type="scientific">Microbacterium invictum</name>
    <dbReference type="NCBI Taxonomy" id="515415"/>
    <lineage>
        <taxon>Bacteria</taxon>
        <taxon>Bacillati</taxon>
        <taxon>Actinomycetota</taxon>
        <taxon>Actinomycetes</taxon>
        <taxon>Micrococcales</taxon>
        <taxon>Microbacteriaceae</taxon>
        <taxon>Microbacterium</taxon>
    </lineage>
</organism>
<keyword evidence="4 6" id="KW-0573">Peptidoglycan synthesis</keyword>
<evidence type="ECO:0000256" key="3">
    <source>
        <dbReference type="ARBA" id="ARBA00022960"/>
    </source>
</evidence>
<dbReference type="PANTHER" id="PTHR30582">
    <property type="entry name" value="L,D-TRANSPEPTIDASE"/>
    <property type="match status" value="1"/>
</dbReference>
<keyword evidence="2" id="KW-0808">Transferase</keyword>
<gene>
    <name evidence="10" type="ORF">BKA10_001685</name>
</gene>
<dbReference type="Pfam" id="PF03734">
    <property type="entry name" value="YkuD"/>
    <property type="match status" value="1"/>
</dbReference>
<feature type="compositionally biased region" description="Basic and acidic residues" evidence="7">
    <location>
        <begin position="1"/>
        <end position="10"/>
    </location>
</feature>
<comment type="pathway">
    <text evidence="1 6">Cell wall biogenesis; peptidoglycan biosynthesis.</text>
</comment>
<feature type="region of interest" description="Disordered" evidence="7">
    <location>
        <begin position="1"/>
        <end position="25"/>
    </location>
</feature>
<evidence type="ECO:0000256" key="6">
    <source>
        <dbReference type="PROSITE-ProRule" id="PRU01373"/>
    </source>
</evidence>
<dbReference type="GO" id="GO:0008360">
    <property type="term" value="P:regulation of cell shape"/>
    <property type="evidence" value="ECO:0007669"/>
    <property type="project" value="UniProtKB-UniRule"/>
</dbReference>
<keyword evidence="5 6" id="KW-0961">Cell wall biogenesis/degradation</keyword>
<dbReference type="Proteomes" id="UP000549113">
    <property type="component" value="Unassembled WGS sequence"/>
</dbReference>
<protein>
    <submittedName>
        <fullName evidence="10">Lipoprotein-anchoring transpeptidase ErfK/SrfK</fullName>
    </submittedName>
</protein>
<evidence type="ECO:0000313" key="10">
    <source>
        <dbReference type="EMBL" id="MBB4139891.1"/>
    </source>
</evidence>
<proteinExistence type="predicted"/>
<dbReference type="SUPFAM" id="SSF141523">
    <property type="entry name" value="L,D-transpeptidase catalytic domain-like"/>
    <property type="match status" value="1"/>
</dbReference>
<dbReference type="AlphaFoldDB" id="A0AA40VM00"/>
<name>A0AA40VM00_9MICO</name>
<dbReference type="GO" id="GO:0016740">
    <property type="term" value="F:transferase activity"/>
    <property type="evidence" value="ECO:0007669"/>
    <property type="project" value="UniProtKB-KW"/>
</dbReference>
<dbReference type="GO" id="GO:0071972">
    <property type="term" value="F:peptidoglycan L,D-transpeptidase activity"/>
    <property type="evidence" value="ECO:0007669"/>
    <property type="project" value="TreeGrafter"/>
</dbReference>
<feature type="active site" description="Proton donor/acceptor" evidence="6">
    <location>
        <position position="438"/>
    </location>
</feature>
<dbReference type="InterPro" id="IPR005490">
    <property type="entry name" value="LD_TPept_cat_dom"/>
</dbReference>
<feature type="active site" description="Nucleophile" evidence="6">
    <location>
        <position position="454"/>
    </location>
</feature>
<evidence type="ECO:0000313" key="11">
    <source>
        <dbReference type="Proteomes" id="UP000549113"/>
    </source>
</evidence>
<reference evidence="10 11" key="1">
    <citation type="submission" date="2020-08" db="EMBL/GenBank/DDBJ databases">
        <title>Sequencing the genomes of 1000 actinobacteria strains.</title>
        <authorList>
            <person name="Klenk H.-P."/>
        </authorList>
    </citation>
    <scope>NUCLEOTIDE SEQUENCE [LARGE SCALE GENOMIC DNA]</scope>
    <source>
        <strain evidence="10 11">DSM 19600</strain>
    </source>
</reference>
<dbReference type="GO" id="GO:0071555">
    <property type="term" value="P:cell wall organization"/>
    <property type="evidence" value="ECO:0007669"/>
    <property type="project" value="UniProtKB-UniRule"/>
</dbReference>
<comment type="caution">
    <text evidence="10">The sequence shown here is derived from an EMBL/GenBank/DDBJ whole genome shotgun (WGS) entry which is preliminary data.</text>
</comment>
<dbReference type="InterPro" id="IPR050979">
    <property type="entry name" value="LD-transpeptidase"/>
</dbReference>
<keyword evidence="8" id="KW-0812">Transmembrane</keyword>
<keyword evidence="8" id="KW-1133">Transmembrane helix</keyword>
<evidence type="ECO:0000256" key="7">
    <source>
        <dbReference type="SAM" id="MobiDB-lite"/>
    </source>
</evidence>
<dbReference type="PANTHER" id="PTHR30582:SF2">
    <property type="entry name" value="L,D-TRANSPEPTIDASE YCIB-RELATED"/>
    <property type="match status" value="1"/>
</dbReference>
<accession>A0AA40VM00</accession>
<evidence type="ECO:0000256" key="4">
    <source>
        <dbReference type="ARBA" id="ARBA00022984"/>
    </source>
</evidence>
<evidence type="ECO:0000256" key="5">
    <source>
        <dbReference type="ARBA" id="ARBA00023316"/>
    </source>
</evidence>
<keyword evidence="10" id="KW-0449">Lipoprotein</keyword>
<evidence type="ECO:0000256" key="2">
    <source>
        <dbReference type="ARBA" id="ARBA00022679"/>
    </source>
</evidence>
<feature type="transmembrane region" description="Helical" evidence="8">
    <location>
        <begin position="40"/>
        <end position="64"/>
    </location>
</feature>
<dbReference type="EMBL" id="JACIFH010000001">
    <property type="protein sequence ID" value="MBB4139891.1"/>
    <property type="molecule type" value="Genomic_DNA"/>
</dbReference>
<dbReference type="GO" id="GO:0005576">
    <property type="term" value="C:extracellular region"/>
    <property type="evidence" value="ECO:0007669"/>
    <property type="project" value="TreeGrafter"/>
</dbReference>
<evidence type="ECO:0000256" key="1">
    <source>
        <dbReference type="ARBA" id="ARBA00004752"/>
    </source>
</evidence>